<keyword evidence="4 6" id="KW-1133">Transmembrane helix</keyword>
<feature type="transmembrane region" description="Helical" evidence="6">
    <location>
        <begin position="431"/>
        <end position="447"/>
    </location>
</feature>
<gene>
    <name evidence="7" type="ORF">ENF18_01125</name>
</gene>
<feature type="transmembrane region" description="Helical" evidence="6">
    <location>
        <begin position="117"/>
        <end position="138"/>
    </location>
</feature>
<feature type="transmembrane region" description="Helical" evidence="6">
    <location>
        <begin position="352"/>
        <end position="372"/>
    </location>
</feature>
<protein>
    <submittedName>
        <fullName evidence="7">Uncharacterized protein</fullName>
    </submittedName>
</protein>
<comment type="caution">
    <text evidence="7">The sequence shown here is derived from an EMBL/GenBank/DDBJ whole genome shotgun (WGS) entry which is preliminary data.</text>
</comment>
<proteinExistence type="predicted"/>
<feature type="transmembrane region" description="Helical" evidence="6">
    <location>
        <begin position="82"/>
        <end position="102"/>
    </location>
</feature>
<comment type="subcellular location">
    <subcellularLocation>
        <location evidence="1">Cell membrane</location>
        <topology evidence="1">Multi-pass membrane protein</topology>
    </subcellularLocation>
</comment>
<feature type="transmembrane region" description="Helical" evidence="6">
    <location>
        <begin position="321"/>
        <end position="340"/>
    </location>
</feature>
<feature type="transmembrane region" description="Helical" evidence="6">
    <location>
        <begin position="289"/>
        <end position="309"/>
    </location>
</feature>
<evidence type="ECO:0000256" key="3">
    <source>
        <dbReference type="ARBA" id="ARBA00022692"/>
    </source>
</evidence>
<keyword evidence="2" id="KW-1003">Cell membrane</keyword>
<dbReference type="PANTHER" id="PTHR30250:SF11">
    <property type="entry name" value="O-ANTIGEN TRANSPORTER-RELATED"/>
    <property type="match status" value="1"/>
</dbReference>
<evidence type="ECO:0000256" key="4">
    <source>
        <dbReference type="ARBA" id="ARBA00022989"/>
    </source>
</evidence>
<feature type="transmembrane region" description="Helical" evidence="6">
    <location>
        <begin position="250"/>
        <end position="269"/>
    </location>
</feature>
<dbReference type="AlphaFoldDB" id="A0A7C0VA07"/>
<dbReference type="InterPro" id="IPR002797">
    <property type="entry name" value="Polysacc_synth"/>
</dbReference>
<dbReference type="GO" id="GO:0005886">
    <property type="term" value="C:plasma membrane"/>
    <property type="evidence" value="ECO:0007669"/>
    <property type="project" value="UniProtKB-SubCell"/>
</dbReference>
<evidence type="ECO:0000256" key="5">
    <source>
        <dbReference type="ARBA" id="ARBA00023136"/>
    </source>
</evidence>
<dbReference type="InterPro" id="IPR050833">
    <property type="entry name" value="Poly_Biosynth_Transport"/>
</dbReference>
<feature type="transmembrane region" description="Helical" evidence="6">
    <location>
        <begin position="45"/>
        <end position="70"/>
    </location>
</feature>
<evidence type="ECO:0000256" key="6">
    <source>
        <dbReference type="SAM" id="Phobius"/>
    </source>
</evidence>
<evidence type="ECO:0000256" key="2">
    <source>
        <dbReference type="ARBA" id="ARBA00022475"/>
    </source>
</evidence>
<feature type="transmembrane region" description="Helical" evidence="6">
    <location>
        <begin position="12"/>
        <end position="33"/>
    </location>
</feature>
<feature type="transmembrane region" description="Helical" evidence="6">
    <location>
        <begin position="378"/>
        <end position="397"/>
    </location>
</feature>
<feature type="transmembrane region" description="Helical" evidence="6">
    <location>
        <begin position="409"/>
        <end position="425"/>
    </location>
</feature>
<evidence type="ECO:0000313" key="7">
    <source>
        <dbReference type="EMBL" id="HDI82377.1"/>
    </source>
</evidence>
<feature type="transmembrane region" description="Helical" evidence="6">
    <location>
        <begin position="145"/>
        <end position="169"/>
    </location>
</feature>
<feature type="transmembrane region" description="Helical" evidence="6">
    <location>
        <begin position="181"/>
        <end position="200"/>
    </location>
</feature>
<sequence>MGKVRRLFKHTAVYSIGLFLKKAIGFFLIPIYTRVLPPSEYGILALSYLFVSFSLLFSALGLNTAFFKWFTSEGREKEAASTLLWFKIFIISPVLVFFMMFAKPISLLVFRKSLPELIILSILIVITENIATFFTLILRAEEKSFAYVLVNTVRFLLNMGLNIVFVVVFRLGVKGILFGDLISLVFLIILALPFVFKHFAWTLDRELLKKMFGYGLPLLPLTLIMLLLELSDRYLINIFKGTGEAGIYTLGYQFGTILQLFILGFRFAWEPFFFKNPEEKELFSRAGLLFLRIGLFMWTGLVFLLPEIFKIFVSPVYHSSMAVVSVVAAGYIFFGLHEVFSAPFFIHSRTKLLIPIAGVSFLLNFLLNLYFIPRWGGMGAAFTTLLSYFVLAVLSYIYAQKIMRVPHKLTAITIDTVVTFLIYVLLKDTGLIVRLSAILIVSIYLYLRSFKMNLRVR</sequence>
<dbReference type="EMBL" id="DQWE01000052">
    <property type="protein sequence ID" value="HDI82377.1"/>
    <property type="molecule type" value="Genomic_DNA"/>
</dbReference>
<name>A0A7C0VA07_UNCW3</name>
<keyword evidence="5 6" id="KW-0472">Membrane</keyword>
<dbReference type="PANTHER" id="PTHR30250">
    <property type="entry name" value="PST FAMILY PREDICTED COLANIC ACID TRANSPORTER"/>
    <property type="match status" value="1"/>
</dbReference>
<evidence type="ECO:0000256" key="1">
    <source>
        <dbReference type="ARBA" id="ARBA00004651"/>
    </source>
</evidence>
<dbReference type="Pfam" id="PF01943">
    <property type="entry name" value="Polysacc_synt"/>
    <property type="match status" value="1"/>
</dbReference>
<accession>A0A7C0VA07</accession>
<feature type="transmembrane region" description="Helical" evidence="6">
    <location>
        <begin position="212"/>
        <end position="230"/>
    </location>
</feature>
<reference evidence="7" key="1">
    <citation type="journal article" date="2020" name="mSystems">
        <title>Genome- and Community-Level Interaction Insights into Carbon Utilization and Element Cycling Functions of Hydrothermarchaeota in Hydrothermal Sediment.</title>
        <authorList>
            <person name="Zhou Z."/>
            <person name="Liu Y."/>
            <person name="Xu W."/>
            <person name="Pan J."/>
            <person name="Luo Z.H."/>
            <person name="Li M."/>
        </authorList>
    </citation>
    <scope>NUCLEOTIDE SEQUENCE [LARGE SCALE GENOMIC DNA]</scope>
    <source>
        <strain evidence="7">HyVt-102</strain>
    </source>
</reference>
<dbReference type="Proteomes" id="UP000885847">
    <property type="component" value="Unassembled WGS sequence"/>
</dbReference>
<keyword evidence="3 6" id="KW-0812">Transmembrane</keyword>
<organism evidence="7">
    <name type="scientific">candidate division WOR-3 bacterium</name>
    <dbReference type="NCBI Taxonomy" id="2052148"/>
    <lineage>
        <taxon>Bacteria</taxon>
        <taxon>Bacteria division WOR-3</taxon>
    </lineage>
</organism>